<evidence type="ECO:0008006" key="3">
    <source>
        <dbReference type="Google" id="ProtNLM"/>
    </source>
</evidence>
<keyword evidence="2" id="KW-1185">Reference proteome</keyword>
<name>A0A4Y2SA02_ARAVE</name>
<dbReference type="Proteomes" id="UP000499080">
    <property type="component" value="Unassembled WGS sequence"/>
</dbReference>
<evidence type="ECO:0000313" key="2">
    <source>
        <dbReference type="Proteomes" id="UP000499080"/>
    </source>
</evidence>
<reference evidence="1 2" key="1">
    <citation type="journal article" date="2019" name="Sci. Rep.">
        <title>Orb-weaving spider Araneus ventricosus genome elucidates the spidroin gene catalogue.</title>
        <authorList>
            <person name="Kono N."/>
            <person name="Nakamura H."/>
            <person name="Ohtoshi R."/>
            <person name="Moran D.A.P."/>
            <person name="Shinohara A."/>
            <person name="Yoshida Y."/>
            <person name="Fujiwara M."/>
            <person name="Mori M."/>
            <person name="Tomita M."/>
            <person name="Arakawa K."/>
        </authorList>
    </citation>
    <scope>NUCLEOTIDE SEQUENCE [LARGE SCALE GENOMIC DNA]</scope>
</reference>
<gene>
    <name evidence="1" type="ORF">AVEN_195820_1</name>
</gene>
<accession>A0A4Y2SA02</accession>
<dbReference type="AlphaFoldDB" id="A0A4Y2SA02"/>
<dbReference type="EMBL" id="BGPR01020605">
    <property type="protein sequence ID" value="GBN85068.1"/>
    <property type="molecule type" value="Genomic_DNA"/>
</dbReference>
<organism evidence="1 2">
    <name type="scientific">Araneus ventricosus</name>
    <name type="common">Orbweaver spider</name>
    <name type="synonym">Epeira ventricosa</name>
    <dbReference type="NCBI Taxonomy" id="182803"/>
    <lineage>
        <taxon>Eukaryota</taxon>
        <taxon>Metazoa</taxon>
        <taxon>Ecdysozoa</taxon>
        <taxon>Arthropoda</taxon>
        <taxon>Chelicerata</taxon>
        <taxon>Arachnida</taxon>
        <taxon>Araneae</taxon>
        <taxon>Araneomorphae</taxon>
        <taxon>Entelegynae</taxon>
        <taxon>Araneoidea</taxon>
        <taxon>Araneidae</taxon>
        <taxon>Araneus</taxon>
    </lineage>
</organism>
<protein>
    <recommendedName>
        <fullName evidence="3">Reverse transcriptase zinc-binding domain-containing protein</fullName>
    </recommendedName>
</protein>
<evidence type="ECO:0000313" key="1">
    <source>
        <dbReference type="EMBL" id="GBN85068.1"/>
    </source>
</evidence>
<proteinExistence type="predicted"/>
<comment type="caution">
    <text evidence="1">The sequence shown here is derived from an EMBL/GenBank/DDBJ whole genome shotgun (WGS) entry which is preliminary data.</text>
</comment>
<sequence length="130" mass="15299">MTRQFKGHSPQSFDTAHIPKFLTHPDTHAIFKEIKSPRCISNTYVTQLVKTHGLCPHYLKRFNLKNCNCRCGENTQDDIRHYIFTCPLTGNLRKLIRHDTPISQVLADKRLTAEVIYILRELYQRQQDFL</sequence>